<evidence type="ECO:0000313" key="7">
    <source>
        <dbReference type="EMBL" id="VUG18136.1"/>
    </source>
</evidence>
<feature type="transmembrane region" description="Helical" evidence="5">
    <location>
        <begin position="389"/>
        <end position="410"/>
    </location>
</feature>
<dbReference type="GO" id="GO:0016746">
    <property type="term" value="F:acyltransferase activity"/>
    <property type="evidence" value="ECO:0007669"/>
    <property type="project" value="UniProtKB-KW"/>
</dbReference>
<dbReference type="GO" id="GO:0005783">
    <property type="term" value="C:endoplasmic reticulum"/>
    <property type="evidence" value="ECO:0007669"/>
    <property type="project" value="TreeGrafter"/>
</dbReference>
<keyword evidence="3" id="KW-0012">Acyltransferase</keyword>
<gene>
    <name evidence="7" type="ORF">DEBR0S3_03158G</name>
</gene>
<protein>
    <submittedName>
        <fullName evidence="7">DEBR0S3_03158g1_1</fullName>
    </submittedName>
</protein>
<keyword evidence="2" id="KW-0808">Transferase</keyword>
<evidence type="ECO:0000313" key="8">
    <source>
        <dbReference type="Proteomes" id="UP000478008"/>
    </source>
</evidence>
<feature type="domain" description="Phospholipid/glycerol acyltransferase" evidence="6">
    <location>
        <begin position="138"/>
        <end position="260"/>
    </location>
</feature>
<feature type="region of interest" description="Disordered" evidence="4">
    <location>
        <begin position="1"/>
        <end position="22"/>
    </location>
</feature>
<dbReference type="SMART" id="SM00563">
    <property type="entry name" value="PlsC"/>
    <property type="match status" value="1"/>
</dbReference>
<dbReference type="Pfam" id="PF01553">
    <property type="entry name" value="Acyltransferase"/>
    <property type="match status" value="1"/>
</dbReference>
<dbReference type="Proteomes" id="UP000478008">
    <property type="component" value="Unassembled WGS sequence"/>
</dbReference>
<dbReference type="InterPro" id="IPR002123">
    <property type="entry name" value="Plipid/glycerol_acylTrfase"/>
</dbReference>
<dbReference type="CDD" id="cd07990">
    <property type="entry name" value="LPLAT_LCLAT1-like"/>
    <property type="match status" value="1"/>
</dbReference>
<dbReference type="SUPFAM" id="SSF69593">
    <property type="entry name" value="Glycerol-3-phosphate (1)-acyltransferase"/>
    <property type="match status" value="1"/>
</dbReference>
<sequence>MRRASNSFHPKMKSSQIDDKKEIKSESPYSTIPAPRKKRATMFQIARLVYLLLVFVTGCTSIVSSQLIILLLFHNDIRRKNMLLRFTKQNFLVLLVYLTSKVSPTELILTFGDSPLLNNAVHTDPKTKRHTFNLDNHAIVIANHQIYSDWVFVWFIAYLNKCADQIFIVMKKSLEKLPVLGFGMRNYNFVFLSRNWARDRDYMVQSFRKVATVGQKCWLLIFPEGTNLSTTTYSKSSKYAEKVHMKPTQNVLLPRARGLYLACKNLGSTTRTLYDLTIGYSGHSSEKMAQDVYTLSSTYLFGHGPKSISIHIDAIDIQHDIPEVDFSGISTNIGVNEEEEEIERFGNWLNNRWYKKDQLMKQYYETGKFENPRGKEYRMQLKLATSFELLNVYLIPLLAYVFGVIIYKMVHYLLH</sequence>
<evidence type="ECO:0000256" key="1">
    <source>
        <dbReference type="ARBA" id="ARBA00008655"/>
    </source>
</evidence>
<keyword evidence="5" id="KW-0812">Transmembrane</keyword>
<proteinExistence type="inferred from homology"/>
<dbReference type="Pfam" id="PF16076">
    <property type="entry name" value="Acyltransf_C"/>
    <property type="match status" value="1"/>
</dbReference>
<keyword evidence="5" id="KW-0472">Membrane</keyword>
<dbReference type="EMBL" id="CABFWN010000003">
    <property type="protein sequence ID" value="VUG18136.1"/>
    <property type="molecule type" value="Genomic_DNA"/>
</dbReference>
<keyword evidence="8" id="KW-1185">Reference proteome</keyword>
<reference evidence="7 8" key="1">
    <citation type="submission" date="2019-07" db="EMBL/GenBank/DDBJ databases">
        <authorList>
            <person name="Friedrich A."/>
            <person name="Schacherer J."/>
        </authorList>
    </citation>
    <scope>NUCLEOTIDE SEQUENCE [LARGE SCALE GENOMIC DNA]</scope>
</reference>
<evidence type="ECO:0000256" key="4">
    <source>
        <dbReference type="SAM" id="MobiDB-lite"/>
    </source>
</evidence>
<evidence type="ECO:0000256" key="2">
    <source>
        <dbReference type="ARBA" id="ARBA00022679"/>
    </source>
</evidence>
<accession>A0A7D9CY34</accession>
<dbReference type="PANTHER" id="PTHR10983:SF16">
    <property type="entry name" value="LYSOCARDIOLIPIN ACYLTRANSFERASE 1"/>
    <property type="match status" value="1"/>
</dbReference>
<dbReference type="PANTHER" id="PTHR10983">
    <property type="entry name" value="1-ACYLGLYCEROL-3-PHOSPHATE ACYLTRANSFERASE-RELATED"/>
    <property type="match status" value="1"/>
</dbReference>
<evidence type="ECO:0000256" key="5">
    <source>
        <dbReference type="SAM" id="Phobius"/>
    </source>
</evidence>
<feature type="transmembrane region" description="Helical" evidence="5">
    <location>
        <begin position="48"/>
        <end position="73"/>
    </location>
</feature>
<dbReference type="AlphaFoldDB" id="A0A7D9CY34"/>
<organism evidence="7 8">
    <name type="scientific">Dekkera bruxellensis</name>
    <name type="common">Brettanomyces custersii</name>
    <dbReference type="NCBI Taxonomy" id="5007"/>
    <lineage>
        <taxon>Eukaryota</taxon>
        <taxon>Fungi</taxon>
        <taxon>Dikarya</taxon>
        <taxon>Ascomycota</taxon>
        <taxon>Saccharomycotina</taxon>
        <taxon>Pichiomycetes</taxon>
        <taxon>Pichiales</taxon>
        <taxon>Pichiaceae</taxon>
        <taxon>Brettanomyces</taxon>
    </lineage>
</organism>
<dbReference type="InterPro" id="IPR032098">
    <property type="entry name" value="Acyltransf_C"/>
</dbReference>
<evidence type="ECO:0000256" key="3">
    <source>
        <dbReference type="ARBA" id="ARBA00023315"/>
    </source>
</evidence>
<evidence type="ECO:0000259" key="6">
    <source>
        <dbReference type="SMART" id="SM00563"/>
    </source>
</evidence>
<keyword evidence="5" id="KW-1133">Transmembrane helix</keyword>
<dbReference type="GO" id="GO:0036149">
    <property type="term" value="P:phosphatidylinositol acyl-chain remodeling"/>
    <property type="evidence" value="ECO:0007669"/>
    <property type="project" value="TreeGrafter"/>
</dbReference>
<comment type="similarity">
    <text evidence="1">Belongs to the 1-acyl-sn-glycerol-3-phosphate acyltransferase family.</text>
</comment>
<name>A0A7D9CY34_DEKBR</name>